<name>A0A0B4XGN0_9HYPH</name>
<proteinExistence type="predicted"/>
<keyword evidence="3" id="KW-1185">Reference proteome</keyword>
<evidence type="ECO:0000313" key="2">
    <source>
        <dbReference type="EMBL" id="AJD46236.1"/>
    </source>
</evidence>
<evidence type="ECO:0000313" key="3">
    <source>
        <dbReference type="Proteomes" id="UP000031368"/>
    </source>
</evidence>
<gene>
    <name evidence="2" type="ORF">RGR602_PC02217</name>
</gene>
<evidence type="ECO:0000256" key="1">
    <source>
        <dbReference type="SAM" id="MobiDB-lite"/>
    </source>
</evidence>
<dbReference type="Proteomes" id="UP000031368">
    <property type="component" value="Plasmid pRgalR602c"/>
</dbReference>
<dbReference type="EMBL" id="CP006880">
    <property type="protein sequence ID" value="AJD46236.1"/>
    <property type="molecule type" value="Genomic_DNA"/>
</dbReference>
<feature type="region of interest" description="Disordered" evidence="1">
    <location>
        <begin position="1"/>
        <end position="21"/>
    </location>
</feature>
<organism evidence="2 3">
    <name type="scientific">Rhizobium gallicum bv. gallicum R602sp</name>
    <dbReference type="NCBI Taxonomy" id="1041138"/>
    <lineage>
        <taxon>Bacteria</taxon>
        <taxon>Pseudomonadati</taxon>
        <taxon>Pseudomonadota</taxon>
        <taxon>Alphaproteobacteria</taxon>
        <taxon>Hyphomicrobiales</taxon>
        <taxon>Rhizobiaceae</taxon>
        <taxon>Rhizobium/Agrobacterium group</taxon>
        <taxon>Rhizobium</taxon>
    </lineage>
</organism>
<dbReference type="HOGENOM" id="CLU_2919538_0_0_5"/>
<dbReference type="AlphaFoldDB" id="A0A0B4XGN0"/>
<protein>
    <submittedName>
        <fullName evidence="2">Uncharacterized protein</fullName>
    </submittedName>
</protein>
<dbReference type="RefSeq" id="WP_022712945.1">
    <property type="nucleotide sequence ID" value="NZ_CP006880.1"/>
</dbReference>
<reference evidence="2 3" key="1">
    <citation type="submission" date="2013-11" db="EMBL/GenBank/DDBJ databases">
        <title>Complete genome sequence of Rhizobium gallicum bv. gallicum R602.</title>
        <authorList>
            <person name="Bustos P."/>
            <person name="Santamaria R.I."/>
            <person name="Lozano L."/>
            <person name="Acosta J.L."/>
            <person name="Ormeno-Orrillo E."/>
            <person name="Rogel M.A."/>
            <person name="Romero D."/>
            <person name="Cevallos M.A."/>
            <person name="Martinez-Romero E."/>
            <person name="Gonzalez V."/>
        </authorList>
    </citation>
    <scope>NUCLEOTIDE SEQUENCE [LARGE SCALE GENOMIC DNA]</scope>
    <source>
        <strain evidence="2 3">R602</strain>
        <plasmid evidence="2 3">pRgalR602c</plasmid>
    </source>
</reference>
<sequence>MKNMNNRQVHVPGPHDRDVADHCKKLGVDPAEERKLLRLLGKNAPLHEIRANVSPKQPRFR</sequence>
<dbReference type="KEGG" id="rga:RGR602_PC02217"/>
<geneLocation type="plasmid" evidence="2 3">
    <name>pRgalR602c</name>
</geneLocation>
<keyword evidence="2" id="KW-0614">Plasmid</keyword>
<accession>A0A0B4XGN0</accession>